<protein>
    <submittedName>
        <fullName evidence="2">Uncharacterized protein</fullName>
    </submittedName>
</protein>
<evidence type="ECO:0000256" key="1">
    <source>
        <dbReference type="SAM" id="MobiDB-lite"/>
    </source>
</evidence>
<evidence type="ECO:0000313" key="2">
    <source>
        <dbReference type="EMBL" id="KAH7309547.1"/>
    </source>
</evidence>
<feature type="region of interest" description="Disordered" evidence="1">
    <location>
        <begin position="110"/>
        <end position="132"/>
    </location>
</feature>
<dbReference type="PANTHER" id="PTHR36681:SF3">
    <property type="entry name" value="NUCLEAR GTPASE, GERMINAL CENTER-ASSOCIATED, TANDEM DUPLICATE 3"/>
    <property type="match status" value="1"/>
</dbReference>
<comment type="caution">
    <text evidence="2">The sequence shown here is derived from an EMBL/GenBank/DDBJ whole genome shotgun (WGS) entry which is preliminary data.</text>
</comment>
<dbReference type="EMBL" id="JAGPNK010000013">
    <property type="protein sequence ID" value="KAH7309547.1"/>
    <property type="molecule type" value="Genomic_DNA"/>
</dbReference>
<name>A0A8K0SJ49_9HYPO</name>
<reference evidence="2" key="1">
    <citation type="journal article" date="2021" name="Nat. Commun.">
        <title>Genetic determinants of endophytism in the Arabidopsis root mycobiome.</title>
        <authorList>
            <person name="Mesny F."/>
            <person name="Miyauchi S."/>
            <person name="Thiergart T."/>
            <person name="Pickel B."/>
            <person name="Atanasova L."/>
            <person name="Karlsson M."/>
            <person name="Huettel B."/>
            <person name="Barry K.W."/>
            <person name="Haridas S."/>
            <person name="Chen C."/>
            <person name="Bauer D."/>
            <person name="Andreopoulos W."/>
            <person name="Pangilinan J."/>
            <person name="LaButti K."/>
            <person name="Riley R."/>
            <person name="Lipzen A."/>
            <person name="Clum A."/>
            <person name="Drula E."/>
            <person name="Henrissat B."/>
            <person name="Kohler A."/>
            <person name="Grigoriev I.V."/>
            <person name="Martin F.M."/>
            <person name="Hacquard S."/>
        </authorList>
    </citation>
    <scope>NUCLEOTIDE SEQUENCE</scope>
    <source>
        <strain evidence="2">MPI-CAGE-CH-0235</strain>
    </source>
</reference>
<dbReference type="OrthoDB" id="3598281at2759"/>
<proteinExistence type="predicted"/>
<dbReference type="PANTHER" id="PTHR36681">
    <property type="entry name" value="NUCLEAR GTPASE, GERMINAL CENTER-ASSOCIATED, TANDEM DUPLICATE 3"/>
    <property type="match status" value="1"/>
</dbReference>
<dbReference type="Proteomes" id="UP000813444">
    <property type="component" value="Unassembled WGS sequence"/>
</dbReference>
<sequence>MMDSLESRSNVTKEYFHKLQSWVIVTPSDRAADNKTAMSLLQPDQMVNMEADGNLTKDKFCIVTSKNDLLDWEAYVEAEVSPEHISETFPKLFDDLLDAEERLETLSEDSVVDDEDEHEQEILSTPTSGKRALMQAQSNQVEARRRFLSKRKELEMEIQDLKTQCYRACLDHRNNANRVSLQEQFNKARSALHAGQPPSSTELSVFPVTSKSHLRLVKGRPTAAFPDAHTTGIQALNDWIIQSSFQTRLDKTQVLLSQIQVLFDEVNSWILDGCQISAKLAGTKLPSLELVIKDIGCHYKKTMTSRDERFHENIISVHSGLMVERAKIDGKISQEFVRHVENYRKDNAGIAIHPLSYAACVRRTGGRHIPRKHEPIEWLSRLFTFYWSPIVGKWHAATQKTLPSHLNQFKTAQENDLNWYIQQVLHKDSLPGVYKDMFRERSDRLHNLLTEHLDKITLAYNRYSDRVSEIKRDSQDTLKTQMLPTFYQAQYLHGPGSCRMKMSTIEEGAEQIKASIFSSTTSDIEKKLKDAQQEFYRDHCRLTRMFLESVLKVALTLARQICQSPSQFDPASGRREALKNIMTARLPSWQRRWTQLKAGATSGSRQLQGIDMLDQITVKAEDEFFIKTEPE</sequence>
<organism evidence="2 3">
    <name type="scientific">Stachybotrys elegans</name>
    <dbReference type="NCBI Taxonomy" id="80388"/>
    <lineage>
        <taxon>Eukaryota</taxon>
        <taxon>Fungi</taxon>
        <taxon>Dikarya</taxon>
        <taxon>Ascomycota</taxon>
        <taxon>Pezizomycotina</taxon>
        <taxon>Sordariomycetes</taxon>
        <taxon>Hypocreomycetidae</taxon>
        <taxon>Hypocreales</taxon>
        <taxon>Stachybotryaceae</taxon>
        <taxon>Stachybotrys</taxon>
    </lineage>
</organism>
<evidence type="ECO:0000313" key="3">
    <source>
        <dbReference type="Proteomes" id="UP000813444"/>
    </source>
</evidence>
<dbReference type="AlphaFoldDB" id="A0A8K0SJ49"/>
<accession>A0A8K0SJ49</accession>
<gene>
    <name evidence="2" type="ORF">B0I35DRAFT_440210</name>
</gene>
<keyword evidence="3" id="KW-1185">Reference proteome</keyword>
<feature type="compositionally biased region" description="Acidic residues" evidence="1">
    <location>
        <begin position="110"/>
        <end position="119"/>
    </location>
</feature>